<protein>
    <submittedName>
        <fullName evidence="1">Uncharacterized protein</fullName>
    </submittedName>
</protein>
<dbReference type="AlphaFoldDB" id="A0A1Y3AR48"/>
<evidence type="ECO:0000313" key="1">
    <source>
        <dbReference type="EMBL" id="OTF70328.1"/>
    </source>
</evidence>
<name>A0A1Y3AR48_EURMA</name>
<keyword evidence="2" id="KW-1185">Reference proteome</keyword>
<dbReference type="EMBL" id="MUJZ01066234">
    <property type="protein sequence ID" value="OTF70328.1"/>
    <property type="molecule type" value="Genomic_DNA"/>
</dbReference>
<comment type="caution">
    <text evidence="1">The sequence shown here is derived from an EMBL/GenBank/DDBJ whole genome shotgun (WGS) entry which is preliminary data.</text>
</comment>
<dbReference type="Proteomes" id="UP000194236">
    <property type="component" value="Unassembled WGS sequence"/>
</dbReference>
<proteinExistence type="predicted"/>
<gene>
    <name evidence="1" type="ORF">BLA29_012631</name>
</gene>
<accession>A0A1Y3AR48</accession>
<organism evidence="1 2">
    <name type="scientific">Euroglyphus maynei</name>
    <name type="common">Mayne's house dust mite</name>
    <dbReference type="NCBI Taxonomy" id="6958"/>
    <lineage>
        <taxon>Eukaryota</taxon>
        <taxon>Metazoa</taxon>
        <taxon>Ecdysozoa</taxon>
        <taxon>Arthropoda</taxon>
        <taxon>Chelicerata</taxon>
        <taxon>Arachnida</taxon>
        <taxon>Acari</taxon>
        <taxon>Acariformes</taxon>
        <taxon>Sarcoptiformes</taxon>
        <taxon>Astigmata</taxon>
        <taxon>Psoroptidia</taxon>
        <taxon>Analgoidea</taxon>
        <taxon>Pyroglyphidae</taxon>
        <taxon>Pyroglyphinae</taxon>
        <taxon>Euroglyphus</taxon>
    </lineage>
</organism>
<evidence type="ECO:0000313" key="2">
    <source>
        <dbReference type="Proteomes" id="UP000194236"/>
    </source>
</evidence>
<reference evidence="1 2" key="1">
    <citation type="submission" date="2017-03" db="EMBL/GenBank/DDBJ databases">
        <title>Genome Survey of Euroglyphus maynei.</title>
        <authorList>
            <person name="Arlian L.G."/>
            <person name="Morgan M.S."/>
            <person name="Rider S.D."/>
        </authorList>
    </citation>
    <scope>NUCLEOTIDE SEQUENCE [LARGE SCALE GENOMIC DNA]</scope>
    <source>
        <strain evidence="1">Arlian Lab</strain>
        <tissue evidence="1">Whole body</tissue>
    </source>
</reference>
<sequence length="31" mass="3731">MKKLRKKNVKDGKFVNVLKHSLKVHRRKKVS</sequence>